<evidence type="ECO:0000313" key="5">
    <source>
        <dbReference type="Proteomes" id="UP001434883"/>
    </source>
</evidence>
<sequence length="145" mass="16056">LYRSVNIRIMLVGLEIWSYRDYIDMDGNSDITLDNFLVWRQADLLQRAKHDNAQLVTIQQLAQFMERAQPSCLHPPGRISTIAVGPRCGNALLDSGEECDCGTAEVCNNPCCDASTCRLTGGSLCAHGECCESCQVGTELFFIDY</sequence>
<dbReference type="Proteomes" id="UP001434883">
    <property type="component" value="Unassembled WGS sequence"/>
</dbReference>
<accession>A0ABV0RW10</accession>
<dbReference type="Pfam" id="PF00200">
    <property type="entry name" value="Disintegrin"/>
    <property type="match status" value="1"/>
</dbReference>
<dbReference type="SMART" id="SM00050">
    <property type="entry name" value="DISIN"/>
    <property type="match status" value="1"/>
</dbReference>
<feature type="non-terminal residue" evidence="4">
    <location>
        <position position="1"/>
    </location>
</feature>
<reference evidence="4 5" key="1">
    <citation type="submission" date="2021-06" db="EMBL/GenBank/DDBJ databases">
        <authorList>
            <person name="Palmer J.M."/>
        </authorList>
    </citation>
    <scope>NUCLEOTIDE SEQUENCE [LARGE SCALE GENOMIC DNA]</scope>
    <source>
        <strain evidence="4 5">XC_2019</strain>
        <tissue evidence="4">Muscle</tissue>
    </source>
</reference>
<evidence type="ECO:0000256" key="1">
    <source>
        <dbReference type="PROSITE-ProRule" id="PRU00276"/>
    </source>
</evidence>
<dbReference type="InterPro" id="IPR036436">
    <property type="entry name" value="Disintegrin_dom_sf"/>
</dbReference>
<dbReference type="PROSITE" id="PS50215">
    <property type="entry name" value="ADAM_MEPRO"/>
    <property type="match status" value="1"/>
</dbReference>
<dbReference type="Gene3D" id="3.40.390.10">
    <property type="entry name" value="Collagenase (Catalytic Domain)"/>
    <property type="match status" value="1"/>
</dbReference>
<dbReference type="InterPro" id="IPR001762">
    <property type="entry name" value="Disintegrin_dom"/>
</dbReference>
<keyword evidence="5" id="KW-1185">Reference proteome</keyword>
<dbReference type="Gene3D" id="4.10.70.10">
    <property type="entry name" value="Disintegrin domain"/>
    <property type="match status" value="1"/>
</dbReference>
<dbReference type="PANTHER" id="PTHR11905:SF20">
    <property type="entry name" value="DISINTEGRIN AND METALLOPROTEINASE DOMAIN-CONTAINING PROTEIN 8"/>
    <property type="match status" value="1"/>
</dbReference>
<proteinExistence type="predicted"/>
<dbReference type="Pfam" id="PF01421">
    <property type="entry name" value="Reprolysin"/>
    <property type="match status" value="1"/>
</dbReference>
<feature type="domain" description="Peptidase M12B" evidence="3">
    <location>
        <begin position="1"/>
        <end position="57"/>
    </location>
</feature>
<dbReference type="SUPFAM" id="SSF55486">
    <property type="entry name" value="Metalloproteases ('zincins'), catalytic domain"/>
    <property type="match status" value="1"/>
</dbReference>
<dbReference type="InterPro" id="IPR001590">
    <property type="entry name" value="Peptidase_M12B"/>
</dbReference>
<dbReference type="SUPFAM" id="SSF57552">
    <property type="entry name" value="Blood coagulation inhibitor (disintegrin)"/>
    <property type="match status" value="1"/>
</dbReference>
<protein>
    <recommendedName>
        <fullName evidence="6">Disintegrin domain-containing protein</fullName>
    </recommendedName>
</protein>
<feature type="domain" description="Disintegrin" evidence="2">
    <location>
        <begin position="85"/>
        <end position="136"/>
    </location>
</feature>
<gene>
    <name evidence="4" type="ORF">XENOCAPTIV_030056</name>
</gene>
<evidence type="ECO:0000259" key="2">
    <source>
        <dbReference type="PROSITE" id="PS50214"/>
    </source>
</evidence>
<organism evidence="4 5">
    <name type="scientific">Xenoophorus captivus</name>
    <dbReference type="NCBI Taxonomy" id="1517983"/>
    <lineage>
        <taxon>Eukaryota</taxon>
        <taxon>Metazoa</taxon>
        <taxon>Chordata</taxon>
        <taxon>Craniata</taxon>
        <taxon>Vertebrata</taxon>
        <taxon>Euteleostomi</taxon>
        <taxon>Actinopterygii</taxon>
        <taxon>Neopterygii</taxon>
        <taxon>Teleostei</taxon>
        <taxon>Neoteleostei</taxon>
        <taxon>Acanthomorphata</taxon>
        <taxon>Ovalentaria</taxon>
        <taxon>Atherinomorphae</taxon>
        <taxon>Cyprinodontiformes</taxon>
        <taxon>Goodeidae</taxon>
        <taxon>Xenoophorus</taxon>
    </lineage>
</organism>
<dbReference type="PROSITE" id="PS50214">
    <property type="entry name" value="DISINTEGRIN_2"/>
    <property type="match status" value="1"/>
</dbReference>
<dbReference type="PANTHER" id="PTHR11905">
    <property type="entry name" value="ADAM A DISINTEGRIN AND METALLOPROTEASE DOMAIN"/>
    <property type="match status" value="1"/>
</dbReference>
<comment type="caution">
    <text evidence="1">Lacks conserved residue(s) required for the propagation of feature annotation.</text>
</comment>
<evidence type="ECO:0008006" key="6">
    <source>
        <dbReference type="Google" id="ProtNLM"/>
    </source>
</evidence>
<evidence type="ECO:0000313" key="4">
    <source>
        <dbReference type="EMBL" id="MEQ2212388.1"/>
    </source>
</evidence>
<dbReference type="InterPro" id="IPR024079">
    <property type="entry name" value="MetalloPept_cat_dom_sf"/>
</dbReference>
<name>A0ABV0RW10_9TELE</name>
<dbReference type="EMBL" id="JAHRIN010059721">
    <property type="protein sequence ID" value="MEQ2212388.1"/>
    <property type="molecule type" value="Genomic_DNA"/>
</dbReference>
<comment type="caution">
    <text evidence="4">The sequence shown here is derived from an EMBL/GenBank/DDBJ whole genome shotgun (WGS) entry which is preliminary data.</text>
</comment>
<evidence type="ECO:0000259" key="3">
    <source>
        <dbReference type="PROSITE" id="PS50215"/>
    </source>
</evidence>